<dbReference type="InterPro" id="IPR000276">
    <property type="entry name" value="GPCR_Rhodpsn"/>
</dbReference>
<dbReference type="AlphaFoldDB" id="A0A3S0ZYI3"/>
<dbReference type="EMBL" id="RQTK01000047">
    <property type="protein sequence ID" value="RUS89823.1"/>
    <property type="molecule type" value="Genomic_DNA"/>
</dbReference>
<dbReference type="PRINTS" id="PR00237">
    <property type="entry name" value="GPCRRHODOPSN"/>
</dbReference>
<dbReference type="InterPro" id="IPR017452">
    <property type="entry name" value="GPCR_Rhodpsn_7TM"/>
</dbReference>
<dbReference type="PROSITE" id="PS50262">
    <property type="entry name" value="G_PROTEIN_RECEP_F1_2"/>
    <property type="match status" value="1"/>
</dbReference>
<feature type="non-terminal residue" evidence="8">
    <location>
        <position position="299"/>
    </location>
</feature>
<gene>
    <name evidence="8" type="ORF">EGW08_002435</name>
</gene>
<feature type="transmembrane region" description="Helical" evidence="6">
    <location>
        <begin position="50"/>
        <end position="72"/>
    </location>
</feature>
<accession>A0A3S0ZYI3</accession>
<keyword evidence="2 5" id="KW-0812">Transmembrane</keyword>
<reference evidence="8 9" key="1">
    <citation type="submission" date="2019-01" db="EMBL/GenBank/DDBJ databases">
        <title>A draft genome assembly of the solar-powered sea slug Elysia chlorotica.</title>
        <authorList>
            <person name="Cai H."/>
            <person name="Li Q."/>
            <person name="Fang X."/>
            <person name="Li J."/>
            <person name="Curtis N.E."/>
            <person name="Altenburger A."/>
            <person name="Shibata T."/>
            <person name="Feng M."/>
            <person name="Maeda T."/>
            <person name="Schwartz J.A."/>
            <person name="Shigenobu S."/>
            <person name="Lundholm N."/>
            <person name="Nishiyama T."/>
            <person name="Yang H."/>
            <person name="Hasebe M."/>
            <person name="Li S."/>
            <person name="Pierce S.K."/>
            <person name="Wang J."/>
        </authorList>
    </citation>
    <scope>NUCLEOTIDE SEQUENCE [LARGE SCALE GENOMIC DNA]</scope>
    <source>
        <strain evidence="8">EC2010</strain>
        <tissue evidence="8">Whole organism of an adult</tissue>
    </source>
</reference>
<evidence type="ECO:0000259" key="7">
    <source>
        <dbReference type="PROSITE" id="PS50262"/>
    </source>
</evidence>
<dbReference type="SMART" id="SM01381">
    <property type="entry name" value="7TM_GPCR_Srsx"/>
    <property type="match status" value="1"/>
</dbReference>
<keyword evidence="5" id="KW-0807">Transducer</keyword>
<feature type="transmembrane region" description="Helical" evidence="6">
    <location>
        <begin position="165"/>
        <end position="191"/>
    </location>
</feature>
<proteinExistence type="inferred from homology"/>
<dbReference type="Gene3D" id="1.20.1070.10">
    <property type="entry name" value="Rhodopsin 7-helix transmembrane proteins"/>
    <property type="match status" value="1"/>
</dbReference>
<dbReference type="Pfam" id="PF00001">
    <property type="entry name" value="7tm_1"/>
    <property type="match status" value="1"/>
</dbReference>
<keyword evidence="3 6" id="KW-1133">Transmembrane helix</keyword>
<protein>
    <recommendedName>
        <fullName evidence="7">G-protein coupled receptors family 1 profile domain-containing protein</fullName>
    </recommendedName>
</protein>
<dbReference type="PANTHER" id="PTHR46641">
    <property type="entry name" value="FMRFAMIDE RECEPTOR-RELATED"/>
    <property type="match status" value="1"/>
</dbReference>
<dbReference type="GO" id="GO:0016020">
    <property type="term" value="C:membrane"/>
    <property type="evidence" value="ECO:0007669"/>
    <property type="project" value="UniProtKB-SubCell"/>
</dbReference>
<dbReference type="PROSITE" id="PS00237">
    <property type="entry name" value="G_PROTEIN_RECEP_F1_1"/>
    <property type="match status" value="1"/>
</dbReference>
<evidence type="ECO:0000256" key="2">
    <source>
        <dbReference type="ARBA" id="ARBA00022692"/>
    </source>
</evidence>
<comment type="similarity">
    <text evidence="5">Belongs to the G-protein coupled receptor 1 family.</text>
</comment>
<keyword evidence="9" id="KW-1185">Reference proteome</keyword>
<feature type="transmembrane region" description="Helical" evidence="6">
    <location>
        <begin position="218"/>
        <end position="246"/>
    </location>
</feature>
<evidence type="ECO:0000256" key="1">
    <source>
        <dbReference type="ARBA" id="ARBA00004370"/>
    </source>
</evidence>
<feature type="transmembrane region" description="Helical" evidence="6">
    <location>
        <begin position="92"/>
        <end position="110"/>
    </location>
</feature>
<comment type="caution">
    <text evidence="8">The sequence shown here is derived from an EMBL/GenBank/DDBJ whole genome shotgun (WGS) entry which is preliminary data.</text>
</comment>
<dbReference type="Proteomes" id="UP000271974">
    <property type="component" value="Unassembled WGS sequence"/>
</dbReference>
<feature type="non-terminal residue" evidence="8">
    <location>
        <position position="1"/>
    </location>
</feature>
<dbReference type="PANTHER" id="PTHR46641:SF2">
    <property type="entry name" value="FMRFAMIDE RECEPTOR"/>
    <property type="match status" value="1"/>
</dbReference>
<name>A0A3S0ZYI3_ELYCH</name>
<evidence type="ECO:0000256" key="5">
    <source>
        <dbReference type="RuleBase" id="RU000688"/>
    </source>
</evidence>
<evidence type="ECO:0000256" key="6">
    <source>
        <dbReference type="SAM" id="Phobius"/>
    </source>
</evidence>
<sequence>LVSFITYRVFLIINSFSLTNFIAVFGVFSNSLNIVVYLKLGLRESTNINFLALGIVDWLVCVCSCLVVVSHLNEISPYGDSIKYLDIHVSSFILFPCMGMGAWIIVLLSAERCLCIVVPLKVKTIITRRRIICLISGMAVYETVFGFFMMTFVDSPESTNRIRQLLIFSCMSVPVFVCFILVLFFTIFMVIRLRQTLEWRTTTATQSTKTSGAKERKVVLSVLWICIMFIVCFTPFVIYFVTAIVLPRFTLWDPYYGWFVQTTWTFNFLFQTISSASNIFVYFFVSTKFRKVLKSVLMC</sequence>
<feature type="transmembrane region" description="Helical" evidence="6">
    <location>
        <begin position="12"/>
        <end position="38"/>
    </location>
</feature>
<evidence type="ECO:0000256" key="4">
    <source>
        <dbReference type="ARBA" id="ARBA00023136"/>
    </source>
</evidence>
<feature type="domain" description="G-protein coupled receptors family 1 profile" evidence="7">
    <location>
        <begin position="29"/>
        <end position="282"/>
    </location>
</feature>
<keyword evidence="4 6" id="KW-0472">Membrane</keyword>
<dbReference type="GO" id="GO:0004930">
    <property type="term" value="F:G protein-coupled receptor activity"/>
    <property type="evidence" value="ECO:0007669"/>
    <property type="project" value="UniProtKB-KW"/>
</dbReference>
<dbReference type="SUPFAM" id="SSF81321">
    <property type="entry name" value="Family A G protein-coupled receptor-like"/>
    <property type="match status" value="1"/>
</dbReference>
<comment type="subcellular location">
    <subcellularLocation>
        <location evidence="1">Membrane</location>
    </subcellularLocation>
</comment>
<organism evidence="8 9">
    <name type="scientific">Elysia chlorotica</name>
    <name type="common">Eastern emerald elysia</name>
    <name type="synonym">Sea slug</name>
    <dbReference type="NCBI Taxonomy" id="188477"/>
    <lineage>
        <taxon>Eukaryota</taxon>
        <taxon>Metazoa</taxon>
        <taxon>Spiralia</taxon>
        <taxon>Lophotrochozoa</taxon>
        <taxon>Mollusca</taxon>
        <taxon>Gastropoda</taxon>
        <taxon>Heterobranchia</taxon>
        <taxon>Euthyneura</taxon>
        <taxon>Panpulmonata</taxon>
        <taxon>Sacoglossa</taxon>
        <taxon>Placobranchoidea</taxon>
        <taxon>Plakobranchidae</taxon>
        <taxon>Elysia</taxon>
    </lineage>
</organism>
<dbReference type="InterPro" id="IPR052954">
    <property type="entry name" value="GPCR-Ligand_Int"/>
</dbReference>
<keyword evidence="5" id="KW-0297">G-protein coupled receptor</keyword>
<evidence type="ECO:0000313" key="8">
    <source>
        <dbReference type="EMBL" id="RUS89823.1"/>
    </source>
</evidence>
<feature type="transmembrane region" description="Helical" evidence="6">
    <location>
        <begin position="131"/>
        <end position="153"/>
    </location>
</feature>
<dbReference type="OrthoDB" id="10445083at2759"/>
<evidence type="ECO:0000313" key="9">
    <source>
        <dbReference type="Proteomes" id="UP000271974"/>
    </source>
</evidence>
<keyword evidence="5" id="KW-0675">Receptor</keyword>
<feature type="transmembrane region" description="Helical" evidence="6">
    <location>
        <begin position="266"/>
        <end position="285"/>
    </location>
</feature>
<evidence type="ECO:0000256" key="3">
    <source>
        <dbReference type="ARBA" id="ARBA00022989"/>
    </source>
</evidence>